<dbReference type="InterPro" id="IPR018478">
    <property type="entry name" value="Sporu_reg_WhiA_N_dom"/>
</dbReference>
<keyword evidence="1 4" id="KW-0132">Cell division</keyword>
<feature type="domain" description="Sporulation transcription regulator WhiA N-terminal" evidence="6">
    <location>
        <begin position="19"/>
        <end position="101"/>
    </location>
</feature>
<dbReference type="InterPro" id="IPR023054">
    <property type="entry name" value="Sporulation_regulator_WhiA_C"/>
</dbReference>
<dbReference type="NCBIfam" id="TIGR00647">
    <property type="entry name" value="DNA_bind_WhiA"/>
    <property type="match status" value="1"/>
</dbReference>
<protein>
    <recommendedName>
        <fullName evidence="4">Probable cell division protein WhiA</fullName>
    </recommendedName>
</protein>
<dbReference type="Pfam" id="PF10298">
    <property type="entry name" value="WhiA_N"/>
    <property type="match status" value="1"/>
</dbReference>
<comment type="similarity">
    <text evidence="4">Belongs to the WhiA family.</text>
</comment>
<dbReference type="Gene3D" id="3.10.28.10">
    <property type="entry name" value="Homing endonucleases"/>
    <property type="match status" value="1"/>
</dbReference>
<dbReference type="EMBL" id="JAJEQE010000005">
    <property type="protein sequence ID" value="MCC2148209.1"/>
    <property type="molecule type" value="Genomic_DNA"/>
</dbReference>
<evidence type="ECO:0000256" key="1">
    <source>
        <dbReference type="ARBA" id="ARBA00022618"/>
    </source>
</evidence>
<evidence type="ECO:0000259" key="5">
    <source>
        <dbReference type="Pfam" id="PF02650"/>
    </source>
</evidence>
<organism evidence="8 9">
    <name type="scientific">Hominisplanchenecus faecis</name>
    <dbReference type="NCBI Taxonomy" id="2885351"/>
    <lineage>
        <taxon>Bacteria</taxon>
        <taxon>Bacillati</taxon>
        <taxon>Bacillota</taxon>
        <taxon>Clostridia</taxon>
        <taxon>Lachnospirales</taxon>
        <taxon>Lachnospiraceae</taxon>
        <taxon>Hominisplanchenecus</taxon>
    </lineage>
</organism>
<dbReference type="HAMAP" id="MF_01420">
    <property type="entry name" value="HTH_type_WhiA"/>
    <property type="match status" value="1"/>
</dbReference>
<keyword evidence="3 4" id="KW-0131">Cell cycle</keyword>
<keyword evidence="2 4" id="KW-0238">DNA-binding</keyword>
<dbReference type="Pfam" id="PF14527">
    <property type="entry name" value="LAGLIDADG_WhiA"/>
    <property type="match status" value="1"/>
</dbReference>
<evidence type="ECO:0000259" key="7">
    <source>
        <dbReference type="Pfam" id="PF14527"/>
    </source>
</evidence>
<keyword evidence="9" id="KW-1185">Reference proteome</keyword>
<dbReference type="RefSeq" id="WP_147631756.1">
    <property type="nucleotide sequence ID" value="NZ_JAJEQE010000005.1"/>
</dbReference>
<dbReference type="PANTHER" id="PTHR37307:SF1">
    <property type="entry name" value="CELL DIVISION PROTEIN WHIA-RELATED"/>
    <property type="match status" value="1"/>
</dbReference>
<feature type="domain" description="Sporulation regulator WhiA C-terminal" evidence="5">
    <location>
        <begin position="226"/>
        <end position="309"/>
    </location>
</feature>
<dbReference type="PANTHER" id="PTHR37307">
    <property type="entry name" value="CELL DIVISION PROTEIN WHIA-RELATED"/>
    <property type="match status" value="1"/>
</dbReference>
<dbReference type="InterPro" id="IPR039518">
    <property type="entry name" value="WhiA_LAGLIDADG_dom"/>
</dbReference>
<dbReference type="Pfam" id="PF02650">
    <property type="entry name" value="HTH_WhiA"/>
    <property type="match status" value="1"/>
</dbReference>
<evidence type="ECO:0000259" key="6">
    <source>
        <dbReference type="Pfam" id="PF10298"/>
    </source>
</evidence>
<gene>
    <name evidence="4 8" type="primary">whiA</name>
    <name evidence="8" type="ORF">LKD42_02905</name>
</gene>
<evidence type="ECO:0000256" key="4">
    <source>
        <dbReference type="HAMAP-Rule" id="MF_01420"/>
    </source>
</evidence>
<evidence type="ECO:0000313" key="8">
    <source>
        <dbReference type="EMBL" id="MCC2148209.1"/>
    </source>
</evidence>
<sequence length="322" mass="36562">MSFSSGVKDELSRHQTLARHCQIAEIAAIISMCGGVSISEKDHYSLKIQTENVYVARKYFTLLKKAFNIEVEVSIRQGTFSKGSRTYTVAVLNHEDAIRILKAARLFNADMEIEEQFSISDNLVIQKTCCRRAFIRGAFLAAGSISDPQKFYHFEIVCATVHKAVQLQEIMNDFGVDAKIVQRKKHFVVYLKEGSQIVDMLNVMGAHVSLMELENVRILKEMRNSVNRKVNCETANIHKTVSAAVRQIEDIRYIQQKIGFEQLSEGLAEIARLRLEQPEATLKELGMMLSTPVGKSGVNHRLRKLSDIAETLRDNEEENYYD</sequence>
<accession>A0ABS8ETA0</accession>
<feature type="domain" description="WhiA LAGLIDADG-like" evidence="7">
    <location>
        <begin position="132"/>
        <end position="223"/>
    </location>
</feature>
<dbReference type="SUPFAM" id="SSF55608">
    <property type="entry name" value="Homing endonucleases"/>
    <property type="match status" value="1"/>
</dbReference>
<dbReference type="InterPro" id="IPR003802">
    <property type="entry name" value="Sporulation_regulator_WhiA"/>
</dbReference>
<comment type="caution">
    <text evidence="8">The sequence shown here is derived from an EMBL/GenBank/DDBJ whole genome shotgun (WGS) entry which is preliminary data.</text>
</comment>
<comment type="function">
    <text evidence="4">Involved in cell division and chromosome segregation.</text>
</comment>
<reference evidence="8 9" key="1">
    <citation type="submission" date="2021-10" db="EMBL/GenBank/DDBJ databases">
        <title>Anaerobic single-cell dispensing facilitates the cultivation of human gut bacteria.</title>
        <authorList>
            <person name="Afrizal A."/>
        </authorList>
    </citation>
    <scope>NUCLEOTIDE SEQUENCE [LARGE SCALE GENOMIC DNA]</scope>
    <source>
        <strain evidence="8 9">CLA-AA-H246</strain>
    </source>
</reference>
<evidence type="ECO:0000256" key="3">
    <source>
        <dbReference type="ARBA" id="ARBA00023306"/>
    </source>
</evidence>
<evidence type="ECO:0000256" key="2">
    <source>
        <dbReference type="ARBA" id="ARBA00023125"/>
    </source>
</evidence>
<dbReference type="GO" id="GO:0003677">
    <property type="term" value="F:DNA binding"/>
    <property type="evidence" value="ECO:0007669"/>
    <property type="project" value="UniProtKB-KW"/>
</dbReference>
<evidence type="ECO:0000313" key="9">
    <source>
        <dbReference type="Proteomes" id="UP001299235"/>
    </source>
</evidence>
<proteinExistence type="inferred from homology"/>
<dbReference type="Proteomes" id="UP001299235">
    <property type="component" value="Unassembled WGS sequence"/>
</dbReference>
<dbReference type="InterPro" id="IPR027434">
    <property type="entry name" value="Homing_endonucl"/>
</dbReference>
<name>A0ABS8ETA0_9FIRM</name>